<dbReference type="InterPro" id="IPR024409">
    <property type="entry name" value="DUF3833"/>
</dbReference>
<protein>
    <recommendedName>
        <fullName evidence="3">Lipoprotein</fullName>
    </recommendedName>
</protein>
<dbReference type="Proteomes" id="UP000013526">
    <property type="component" value="Unassembled WGS sequence"/>
</dbReference>
<dbReference type="Pfam" id="PF12915">
    <property type="entry name" value="DUF3833"/>
    <property type="match status" value="1"/>
</dbReference>
<proteinExistence type="predicted"/>
<name>R1F7S4_9GAMM</name>
<accession>R1F7S4</accession>
<dbReference type="OrthoDB" id="5296954at2"/>
<comment type="caution">
    <text evidence="1">The sequence shown here is derived from an EMBL/GenBank/DDBJ whole genome shotgun (WGS) entry which is preliminary data.</text>
</comment>
<evidence type="ECO:0000313" key="2">
    <source>
        <dbReference type="Proteomes" id="UP000013526"/>
    </source>
</evidence>
<gene>
    <name evidence="1" type="ORF">G113_06834</name>
</gene>
<sequence length="197" mass="22098">MTLYPGRWRGVILLLLLACLGGCGVSPDAYRGQGPDWDLAHFFNGKLVAHGLVTDRSGEVTSRFRVEMVGRWQDGKGELFEQFHFDDGRQQTRTWHLAKGADGHWRGTASDVVGEAIGKTEGFALNWRYQLDLALPDGDVVRVSFDDWMYLLDEDRLINRAEISKFGIHLGEVILYIERLRASPPATPGNGSNKETH</sequence>
<dbReference type="EMBL" id="AQGQ01000029">
    <property type="protein sequence ID" value="EOD55838.1"/>
    <property type="molecule type" value="Genomic_DNA"/>
</dbReference>
<dbReference type="RefSeq" id="WP_005897015.1">
    <property type="nucleotide sequence ID" value="NZ_AQGQ01000029.1"/>
</dbReference>
<keyword evidence="2" id="KW-1185">Reference proteome</keyword>
<dbReference type="AlphaFoldDB" id="R1F7S4"/>
<evidence type="ECO:0000313" key="1">
    <source>
        <dbReference type="EMBL" id="EOD55838.1"/>
    </source>
</evidence>
<reference evidence="1 2" key="1">
    <citation type="journal article" date="2013" name="Genome Announc.">
        <title>Draft Genome Sequence of Aeromonas molluscorum Strain 848TT, Isolated from Bivalve Molluscs.</title>
        <authorList>
            <person name="Spataro N."/>
            <person name="Farfan M."/>
            <person name="Albarral V."/>
            <person name="Sanglas A."/>
            <person name="Loren J.G."/>
            <person name="Fuste M.C."/>
            <person name="Bosch E."/>
        </authorList>
    </citation>
    <scope>NUCLEOTIDE SEQUENCE [LARGE SCALE GENOMIC DNA]</scope>
    <source>
        <strain evidence="1 2">848</strain>
    </source>
</reference>
<evidence type="ECO:0008006" key="3">
    <source>
        <dbReference type="Google" id="ProtNLM"/>
    </source>
</evidence>
<dbReference type="PATRIC" id="fig|1268236.3.peg.1357"/>
<organism evidence="1 2">
    <name type="scientific">Aeromonas molluscorum 848</name>
    <dbReference type="NCBI Taxonomy" id="1268236"/>
    <lineage>
        <taxon>Bacteria</taxon>
        <taxon>Pseudomonadati</taxon>
        <taxon>Pseudomonadota</taxon>
        <taxon>Gammaproteobacteria</taxon>
        <taxon>Aeromonadales</taxon>
        <taxon>Aeromonadaceae</taxon>
        <taxon>Aeromonas</taxon>
    </lineage>
</organism>